<accession>A0A427A3R2</accession>
<dbReference type="Proteomes" id="UP000287651">
    <property type="component" value="Unassembled WGS sequence"/>
</dbReference>
<feature type="non-terminal residue" evidence="2">
    <location>
        <position position="1"/>
    </location>
</feature>
<gene>
    <name evidence="2" type="ORF">B296_00019859</name>
</gene>
<name>A0A427A3R2_ENSVE</name>
<reference evidence="2 3" key="1">
    <citation type="journal article" date="2014" name="Agronomy (Basel)">
        <title>A Draft Genome Sequence for Ensete ventricosum, the Drought-Tolerant Tree Against Hunger.</title>
        <authorList>
            <person name="Harrison J."/>
            <person name="Moore K.A."/>
            <person name="Paszkiewicz K."/>
            <person name="Jones T."/>
            <person name="Grant M."/>
            <person name="Ambacheew D."/>
            <person name="Muzemil S."/>
            <person name="Studholme D.J."/>
        </authorList>
    </citation>
    <scope>NUCLEOTIDE SEQUENCE [LARGE SCALE GENOMIC DNA]</scope>
</reference>
<dbReference type="AlphaFoldDB" id="A0A427A3R2"/>
<evidence type="ECO:0000313" key="3">
    <source>
        <dbReference type="Proteomes" id="UP000287651"/>
    </source>
</evidence>
<feature type="region of interest" description="Disordered" evidence="1">
    <location>
        <begin position="87"/>
        <end position="133"/>
    </location>
</feature>
<comment type="caution">
    <text evidence="2">The sequence shown here is derived from an EMBL/GenBank/DDBJ whole genome shotgun (WGS) entry which is preliminary data.</text>
</comment>
<evidence type="ECO:0000313" key="2">
    <source>
        <dbReference type="EMBL" id="RRT70852.1"/>
    </source>
</evidence>
<evidence type="ECO:0000256" key="1">
    <source>
        <dbReference type="SAM" id="MobiDB-lite"/>
    </source>
</evidence>
<proteinExistence type="predicted"/>
<feature type="region of interest" description="Disordered" evidence="1">
    <location>
        <begin position="29"/>
        <end position="58"/>
    </location>
</feature>
<organism evidence="2 3">
    <name type="scientific">Ensete ventricosum</name>
    <name type="common">Abyssinian banana</name>
    <name type="synonym">Musa ensete</name>
    <dbReference type="NCBI Taxonomy" id="4639"/>
    <lineage>
        <taxon>Eukaryota</taxon>
        <taxon>Viridiplantae</taxon>
        <taxon>Streptophyta</taxon>
        <taxon>Embryophyta</taxon>
        <taxon>Tracheophyta</taxon>
        <taxon>Spermatophyta</taxon>
        <taxon>Magnoliopsida</taxon>
        <taxon>Liliopsida</taxon>
        <taxon>Zingiberales</taxon>
        <taxon>Musaceae</taxon>
        <taxon>Ensete</taxon>
    </lineage>
</organism>
<dbReference type="EMBL" id="AMZH03003885">
    <property type="protein sequence ID" value="RRT70852.1"/>
    <property type="molecule type" value="Genomic_DNA"/>
</dbReference>
<feature type="compositionally biased region" description="Low complexity" evidence="1">
    <location>
        <begin position="110"/>
        <end position="120"/>
    </location>
</feature>
<protein>
    <submittedName>
        <fullName evidence="2">Uncharacterized protein</fullName>
    </submittedName>
</protein>
<sequence>TELPTPSAVAGVDGVCGGARDVRPSVIDYPHSSARRHPAWSPPHSTTPPSLPPNASSFLGRRKIQFRSRGITRWYFYCVVVSSYSTFASHPRKGDQSRGRRERKRNSTGSPRDLAADAASSPPPPPSRHVSPSVDFTGNLLIRIRLAVWSK</sequence>